<comment type="caution">
    <text evidence="1">The sequence shown here is derived from an EMBL/GenBank/DDBJ whole genome shotgun (WGS) entry which is preliminary data.</text>
</comment>
<keyword evidence="2" id="KW-1185">Reference proteome</keyword>
<protein>
    <submittedName>
        <fullName evidence="1">Uncharacterized protein</fullName>
    </submittedName>
</protein>
<dbReference type="AlphaFoldDB" id="A0AAV7QRQ6"/>
<reference evidence="1" key="1">
    <citation type="journal article" date="2022" name="bioRxiv">
        <title>Sequencing and chromosome-scale assembly of the giantPleurodeles waltlgenome.</title>
        <authorList>
            <person name="Brown T."/>
            <person name="Elewa A."/>
            <person name="Iarovenko S."/>
            <person name="Subramanian E."/>
            <person name="Araus A.J."/>
            <person name="Petzold A."/>
            <person name="Susuki M."/>
            <person name="Suzuki K.-i.T."/>
            <person name="Hayashi T."/>
            <person name="Toyoda A."/>
            <person name="Oliveira C."/>
            <person name="Osipova E."/>
            <person name="Leigh N.D."/>
            <person name="Simon A."/>
            <person name="Yun M.H."/>
        </authorList>
    </citation>
    <scope>NUCLEOTIDE SEQUENCE</scope>
    <source>
        <strain evidence="1">20211129_DDA</strain>
        <tissue evidence="1">Liver</tissue>
    </source>
</reference>
<dbReference type="EMBL" id="JANPWB010000010">
    <property type="protein sequence ID" value="KAJ1141108.1"/>
    <property type="molecule type" value="Genomic_DNA"/>
</dbReference>
<name>A0AAV7QRQ6_PLEWA</name>
<dbReference type="Proteomes" id="UP001066276">
    <property type="component" value="Chromosome 6"/>
</dbReference>
<evidence type="ECO:0000313" key="2">
    <source>
        <dbReference type="Proteomes" id="UP001066276"/>
    </source>
</evidence>
<organism evidence="1 2">
    <name type="scientific">Pleurodeles waltl</name>
    <name type="common">Iberian ribbed newt</name>
    <dbReference type="NCBI Taxonomy" id="8319"/>
    <lineage>
        <taxon>Eukaryota</taxon>
        <taxon>Metazoa</taxon>
        <taxon>Chordata</taxon>
        <taxon>Craniata</taxon>
        <taxon>Vertebrata</taxon>
        <taxon>Euteleostomi</taxon>
        <taxon>Amphibia</taxon>
        <taxon>Batrachia</taxon>
        <taxon>Caudata</taxon>
        <taxon>Salamandroidea</taxon>
        <taxon>Salamandridae</taxon>
        <taxon>Pleurodelinae</taxon>
        <taxon>Pleurodeles</taxon>
    </lineage>
</organism>
<evidence type="ECO:0000313" key="1">
    <source>
        <dbReference type="EMBL" id="KAJ1141108.1"/>
    </source>
</evidence>
<sequence length="72" mass="8490">MRRSGCFPSELLLSSEPLTSRLRRGEKARLESVRALHHSVRGSKGCGYLPLAPRHIIRRSYALKKMRYYYYY</sequence>
<gene>
    <name evidence="1" type="ORF">NDU88_007443</name>
</gene>
<proteinExistence type="predicted"/>
<accession>A0AAV7QRQ6</accession>